<gene>
    <name evidence="15 17" type="primary">dapE</name>
    <name evidence="17" type="ORF">HUK82_07685</name>
</gene>
<dbReference type="EMBL" id="JABXXR010000044">
    <property type="protein sequence ID" value="NVN40443.1"/>
    <property type="molecule type" value="Genomic_DNA"/>
</dbReference>
<reference evidence="17 18" key="1">
    <citation type="submission" date="2020-06" db="EMBL/GenBank/DDBJ databases">
        <title>Description of novel acetic acid bacteria.</title>
        <authorList>
            <person name="Sombolestani A."/>
        </authorList>
    </citation>
    <scope>NUCLEOTIDE SEQUENCE [LARGE SCALE GENOMIC DNA]</scope>
    <source>
        <strain evidence="17 18">LMG 27010</strain>
    </source>
</reference>
<comment type="catalytic activity">
    <reaction evidence="14 15">
        <text>N-succinyl-(2S,6S)-2,6-diaminopimelate + H2O = (2S,6S)-2,6-diaminopimelate + succinate</text>
        <dbReference type="Rhea" id="RHEA:22608"/>
        <dbReference type="ChEBI" id="CHEBI:15377"/>
        <dbReference type="ChEBI" id="CHEBI:30031"/>
        <dbReference type="ChEBI" id="CHEBI:57609"/>
        <dbReference type="ChEBI" id="CHEBI:58087"/>
        <dbReference type="EC" id="3.5.1.18"/>
    </reaction>
</comment>
<dbReference type="GO" id="GO:0009014">
    <property type="term" value="F:succinyl-diaminopimelate desuccinylase activity"/>
    <property type="evidence" value="ECO:0007669"/>
    <property type="project" value="UniProtKB-UniRule"/>
</dbReference>
<dbReference type="Proteomes" id="UP000585665">
    <property type="component" value="Unassembled WGS sequence"/>
</dbReference>
<comment type="subunit">
    <text evidence="3 15">Homodimer.</text>
</comment>
<evidence type="ECO:0000256" key="7">
    <source>
        <dbReference type="ARBA" id="ARBA00022723"/>
    </source>
</evidence>
<comment type="caution">
    <text evidence="17">The sequence shown here is derived from an EMBL/GenBank/DDBJ whole genome shotgun (WGS) entry which is preliminary data.</text>
</comment>
<keyword evidence="11 15" id="KW-0457">Lysine biosynthesis</keyword>
<keyword evidence="7 15" id="KW-0479">Metal-binding</keyword>
<comment type="pathway">
    <text evidence="1 15">Amino-acid biosynthesis; L-lysine biosynthesis via DAP pathway; LL-2,6-diaminopimelate from (S)-tetrahydrodipicolinate (succinylase route): step 3/3.</text>
</comment>
<dbReference type="InterPro" id="IPR005941">
    <property type="entry name" value="DapE_proteobac"/>
</dbReference>
<feature type="binding site" evidence="15">
    <location>
        <position position="77"/>
    </location>
    <ligand>
        <name>Zn(2+)</name>
        <dbReference type="ChEBI" id="CHEBI:29105"/>
        <label>1</label>
    </ligand>
</feature>
<keyword evidence="18" id="KW-1185">Reference proteome</keyword>
<feature type="active site" evidence="15">
    <location>
        <position position="79"/>
    </location>
</feature>
<evidence type="ECO:0000256" key="6">
    <source>
        <dbReference type="ARBA" id="ARBA00022605"/>
    </source>
</evidence>
<evidence type="ECO:0000256" key="5">
    <source>
        <dbReference type="ARBA" id="ARBA00022391"/>
    </source>
</evidence>
<comment type="cofactor">
    <cofactor evidence="15">
        <name>Zn(2+)</name>
        <dbReference type="ChEBI" id="CHEBI:29105"/>
    </cofactor>
    <cofactor evidence="15">
        <name>Co(2+)</name>
        <dbReference type="ChEBI" id="CHEBI:48828"/>
    </cofactor>
    <text evidence="15">Binds 2 Zn(2+) or Co(2+) ions per subunit.</text>
</comment>
<accession>A0A850PBZ4</accession>
<dbReference type="Gene3D" id="3.40.630.10">
    <property type="entry name" value="Zn peptidases"/>
    <property type="match status" value="2"/>
</dbReference>
<evidence type="ECO:0000256" key="1">
    <source>
        <dbReference type="ARBA" id="ARBA00005130"/>
    </source>
</evidence>
<evidence type="ECO:0000256" key="15">
    <source>
        <dbReference type="HAMAP-Rule" id="MF_01690"/>
    </source>
</evidence>
<dbReference type="InterPro" id="IPR002933">
    <property type="entry name" value="Peptidase_M20"/>
</dbReference>
<evidence type="ECO:0000256" key="13">
    <source>
        <dbReference type="ARBA" id="ARBA00031891"/>
    </source>
</evidence>
<dbReference type="InterPro" id="IPR011650">
    <property type="entry name" value="Peptidase_M20_dimer"/>
</dbReference>
<dbReference type="UniPathway" id="UPA00034">
    <property type="reaction ID" value="UER00021"/>
</dbReference>
<protein>
    <recommendedName>
        <fullName evidence="5 15">Succinyl-diaminopimelate desuccinylase</fullName>
        <shortName evidence="15">SDAP desuccinylase</shortName>
        <ecNumber evidence="4 15">3.5.1.18</ecNumber>
    </recommendedName>
    <alternativeName>
        <fullName evidence="13 15">N-succinyl-LL-2,6-diaminoheptanedioate amidohydrolase</fullName>
    </alternativeName>
</protein>
<evidence type="ECO:0000256" key="3">
    <source>
        <dbReference type="ARBA" id="ARBA00011738"/>
    </source>
</evidence>
<dbReference type="CDD" id="cd03891">
    <property type="entry name" value="M20_DapE_proteobac"/>
    <property type="match status" value="1"/>
</dbReference>
<feature type="binding site" evidence="15">
    <location>
        <position position="357"/>
    </location>
    <ligand>
        <name>Zn(2+)</name>
        <dbReference type="ChEBI" id="CHEBI:29105"/>
        <label>2</label>
    </ligand>
</feature>
<evidence type="ECO:0000256" key="11">
    <source>
        <dbReference type="ARBA" id="ARBA00023154"/>
    </source>
</evidence>
<dbReference type="PANTHER" id="PTHR43808">
    <property type="entry name" value="ACETYLORNITHINE DEACETYLASE"/>
    <property type="match status" value="1"/>
</dbReference>
<feature type="binding site" evidence="15">
    <location>
        <position position="144"/>
    </location>
    <ligand>
        <name>Zn(2+)</name>
        <dbReference type="ChEBI" id="CHEBI:29105"/>
        <label>2</label>
    </ligand>
</feature>
<keyword evidence="10 15" id="KW-0220">Diaminopimelate biosynthesis</keyword>
<evidence type="ECO:0000313" key="18">
    <source>
        <dbReference type="Proteomes" id="UP000585665"/>
    </source>
</evidence>
<dbReference type="GO" id="GO:0008777">
    <property type="term" value="F:acetylornithine deacetylase activity"/>
    <property type="evidence" value="ECO:0007669"/>
    <property type="project" value="TreeGrafter"/>
</dbReference>
<evidence type="ECO:0000256" key="9">
    <source>
        <dbReference type="ARBA" id="ARBA00022833"/>
    </source>
</evidence>
<evidence type="ECO:0000256" key="10">
    <source>
        <dbReference type="ARBA" id="ARBA00022915"/>
    </source>
</evidence>
<dbReference type="PANTHER" id="PTHR43808:SF31">
    <property type="entry name" value="N-ACETYL-L-CITRULLINE DEACETYLASE"/>
    <property type="match status" value="1"/>
</dbReference>
<comment type="function">
    <text evidence="15">Catalyzes the hydrolysis of N-succinyl-L,L-diaminopimelic acid (SDAP), forming succinate and LL-2,6-diaminopimelate (DAP), an intermediate involved in the bacterial biosynthesis of lysine and meso-diaminopimelic acid, an essential component of bacterial cell walls.</text>
</comment>
<evidence type="ECO:0000256" key="4">
    <source>
        <dbReference type="ARBA" id="ARBA00011921"/>
    </source>
</evidence>
<dbReference type="EC" id="3.5.1.18" evidence="4 15"/>
<dbReference type="InterPro" id="IPR050072">
    <property type="entry name" value="Peptidase_M20A"/>
</dbReference>
<comment type="similarity">
    <text evidence="2 15">Belongs to the peptidase M20A family. DapE subfamily.</text>
</comment>
<dbReference type="GO" id="GO:0019877">
    <property type="term" value="P:diaminopimelate biosynthetic process"/>
    <property type="evidence" value="ECO:0007669"/>
    <property type="project" value="UniProtKB-UniRule"/>
</dbReference>
<dbReference type="Pfam" id="PF07687">
    <property type="entry name" value="M20_dimer"/>
    <property type="match status" value="1"/>
</dbReference>
<dbReference type="GO" id="GO:0006526">
    <property type="term" value="P:L-arginine biosynthetic process"/>
    <property type="evidence" value="ECO:0007669"/>
    <property type="project" value="TreeGrafter"/>
</dbReference>
<dbReference type="RefSeq" id="WP_176613409.1">
    <property type="nucleotide sequence ID" value="NZ_JABXXR010000044.1"/>
</dbReference>
<dbReference type="GO" id="GO:0050897">
    <property type="term" value="F:cobalt ion binding"/>
    <property type="evidence" value="ECO:0007669"/>
    <property type="project" value="UniProtKB-UniRule"/>
</dbReference>
<name>A0A850PBZ4_9PROT</name>
<dbReference type="Pfam" id="PF01546">
    <property type="entry name" value="Peptidase_M20"/>
    <property type="match status" value="1"/>
</dbReference>
<evidence type="ECO:0000313" key="17">
    <source>
        <dbReference type="EMBL" id="NVN40443.1"/>
    </source>
</evidence>
<dbReference type="NCBIfam" id="NF009557">
    <property type="entry name" value="PRK13009.1"/>
    <property type="match status" value="1"/>
</dbReference>
<dbReference type="GO" id="GO:0009089">
    <property type="term" value="P:lysine biosynthetic process via diaminopimelate"/>
    <property type="evidence" value="ECO:0007669"/>
    <property type="project" value="UniProtKB-UniRule"/>
</dbReference>
<sequence>MADAMSSLSVAVELARALIRNASVTPDRSGAQGLLADRLAASGFEVFALPFGEGEALTPNLFARLGRGAPHLCFAGHTDVVPPGDAAWSTGPFDGTVRDGRVYGRGACDMKGGIAAFVAAAEAYLSRHGTPRGSISLLLTGDEEGPARFGTVKVLEWMAAHGHIPDFCVVGEPTNPTCMGDMIKVGRRGSINLRIEVEGVQGHVAYPDRADNPVHRLLAILGALTARPLDDGTPWFQPSSLQVTSVDVGNTATNVIPSCASAAVNIRFNDLHTGASLAGWVETVCRQYAPRARVESRISGEAFRTEAGAEVGLLADAVERVTGRRPALDTGGGTSDARFVAQYCAVAEFGLVGASMHKADEHVAIEDLVALTAIYDDFLERLMA</sequence>
<feature type="domain" description="Peptidase M20 dimerisation" evidence="16">
    <location>
        <begin position="185"/>
        <end position="291"/>
    </location>
</feature>
<feature type="binding site" evidence="15">
    <location>
        <position position="109"/>
    </location>
    <ligand>
        <name>Zn(2+)</name>
        <dbReference type="ChEBI" id="CHEBI:29105"/>
        <label>2</label>
    </ligand>
</feature>
<keyword evidence="8 15" id="KW-0378">Hydrolase</keyword>
<dbReference type="SUPFAM" id="SSF53187">
    <property type="entry name" value="Zn-dependent exopeptidases"/>
    <property type="match status" value="1"/>
</dbReference>
<keyword evidence="9 15" id="KW-0862">Zinc</keyword>
<dbReference type="GO" id="GO:0008270">
    <property type="term" value="F:zinc ion binding"/>
    <property type="evidence" value="ECO:0007669"/>
    <property type="project" value="UniProtKB-UniRule"/>
</dbReference>
<evidence type="ECO:0000256" key="8">
    <source>
        <dbReference type="ARBA" id="ARBA00022801"/>
    </source>
</evidence>
<feature type="binding site" evidence="15">
    <location>
        <position position="172"/>
    </location>
    <ligand>
        <name>Zn(2+)</name>
        <dbReference type="ChEBI" id="CHEBI:29105"/>
        <label>1</label>
    </ligand>
</feature>
<dbReference type="HAMAP" id="MF_01690">
    <property type="entry name" value="DapE"/>
    <property type="match status" value="1"/>
</dbReference>
<keyword evidence="12 15" id="KW-0170">Cobalt</keyword>
<proteinExistence type="inferred from homology"/>
<dbReference type="Gene3D" id="3.30.70.360">
    <property type="match status" value="1"/>
</dbReference>
<feature type="binding site" evidence="15">
    <location>
        <position position="109"/>
    </location>
    <ligand>
        <name>Zn(2+)</name>
        <dbReference type="ChEBI" id="CHEBI:29105"/>
        <label>1</label>
    </ligand>
</feature>
<keyword evidence="6 15" id="KW-0028">Amino-acid biosynthesis</keyword>
<dbReference type="SUPFAM" id="SSF55031">
    <property type="entry name" value="Bacterial exopeptidase dimerisation domain"/>
    <property type="match status" value="1"/>
</dbReference>
<feature type="active site" description="Proton acceptor" evidence="15">
    <location>
        <position position="143"/>
    </location>
</feature>
<evidence type="ECO:0000256" key="2">
    <source>
        <dbReference type="ARBA" id="ARBA00006746"/>
    </source>
</evidence>
<dbReference type="AlphaFoldDB" id="A0A850PBZ4"/>
<evidence type="ECO:0000256" key="14">
    <source>
        <dbReference type="ARBA" id="ARBA00051301"/>
    </source>
</evidence>
<evidence type="ECO:0000259" key="16">
    <source>
        <dbReference type="Pfam" id="PF07687"/>
    </source>
</evidence>
<dbReference type="InterPro" id="IPR036264">
    <property type="entry name" value="Bact_exopeptidase_dim_dom"/>
</dbReference>
<evidence type="ECO:0000256" key="12">
    <source>
        <dbReference type="ARBA" id="ARBA00023285"/>
    </source>
</evidence>
<organism evidence="17 18">
    <name type="scientific">Ameyamaea chiangmaiensis</name>
    <dbReference type="NCBI Taxonomy" id="442969"/>
    <lineage>
        <taxon>Bacteria</taxon>
        <taxon>Pseudomonadati</taxon>
        <taxon>Pseudomonadota</taxon>
        <taxon>Alphaproteobacteria</taxon>
        <taxon>Acetobacterales</taxon>
        <taxon>Acetobacteraceae</taxon>
        <taxon>Ameyamaea</taxon>
    </lineage>
</organism>
<dbReference type="NCBIfam" id="TIGR01246">
    <property type="entry name" value="dapE_proteo"/>
    <property type="match status" value="1"/>
</dbReference>